<dbReference type="InterPro" id="IPR032675">
    <property type="entry name" value="LRR_dom_sf"/>
</dbReference>
<dbReference type="EMBL" id="BRXX01000002">
    <property type="protein sequence ID" value="GMH81484.1"/>
    <property type="molecule type" value="Genomic_DNA"/>
</dbReference>
<evidence type="ECO:0000256" key="2">
    <source>
        <dbReference type="ARBA" id="ARBA00022729"/>
    </source>
</evidence>
<evidence type="ECO:0000256" key="3">
    <source>
        <dbReference type="ARBA" id="ARBA00022737"/>
    </source>
</evidence>
<dbReference type="InterPro" id="IPR003591">
    <property type="entry name" value="Leu-rich_rpt_typical-subtyp"/>
</dbReference>
<gene>
    <name evidence="5" type="ORF">TrVE_jg13925</name>
</gene>
<dbReference type="Gene3D" id="3.80.10.10">
    <property type="entry name" value="Ribonuclease Inhibitor"/>
    <property type="match status" value="1"/>
</dbReference>
<dbReference type="SUPFAM" id="SSF52047">
    <property type="entry name" value="RNI-like"/>
    <property type="match status" value="1"/>
</dbReference>
<keyword evidence="3" id="KW-0677">Repeat</keyword>
<dbReference type="SMART" id="SM00369">
    <property type="entry name" value="LRR_TYP"/>
    <property type="match status" value="4"/>
</dbReference>
<evidence type="ECO:0000313" key="5">
    <source>
        <dbReference type="EMBL" id="GMH81484.1"/>
    </source>
</evidence>
<dbReference type="Pfam" id="PF13855">
    <property type="entry name" value="LRR_8"/>
    <property type="match status" value="1"/>
</dbReference>
<feature type="region of interest" description="Disordered" evidence="4">
    <location>
        <begin position="345"/>
        <end position="368"/>
    </location>
</feature>
<sequence length="368" mass="40828">MFIEKDIRKIPVILASPPVTHLKLARRPAEFATSSVEKEECENRLVAGKKEGGGSLKALVTPEQVKQMDKLKYLSVYDSSISSLTGIGSLESTPLETLIVGLNPIKTLPSDLSFLSNLKRFECDDAMLEYDELPHEICCLVNLEVLRLSGNKFKAIGEKALQKLSKLKILNMDNNLITEIPSLPLKQLETLSLRSNRIAGSLKKDLFKDCGSTLKSLCLSSNSLTSCDLVEALKALTNVESVYLNKNQIKSRFESVEDTDFENILTGVGRAAGERNVSVNLANNPLTIEKIPEDCLEYFGKVDSFREWVGEEGRRLTVAGCGILKKEATKKRKRNFMITDKVEVREEEEAEVEAEEAGKENRGGEGLE</sequence>
<evidence type="ECO:0000256" key="4">
    <source>
        <dbReference type="SAM" id="MobiDB-lite"/>
    </source>
</evidence>
<dbReference type="PANTHER" id="PTHR24369">
    <property type="entry name" value="ANTIGEN BSP, PUTATIVE-RELATED"/>
    <property type="match status" value="1"/>
</dbReference>
<accession>A0A9W7EHR2</accession>
<evidence type="ECO:0000313" key="6">
    <source>
        <dbReference type="Proteomes" id="UP001165160"/>
    </source>
</evidence>
<dbReference type="PROSITE" id="PS51450">
    <property type="entry name" value="LRR"/>
    <property type="match status" value="1"/>
</dbReference>
<organism evidence="5 6">
    <name type="scientific">Triparma verrucosa</name>
    <dbReference type="NCBI Taxonomy" id="1606542"/>
    <lineage>
        <taxon>Eukaryota</taxon>
        <taxon>Sar</taxon>
        <taxon>Stramenopiles</taxon>
        <taxon>Ochrophyta</taxon>
        <taxon>Bolidophyceae</taxon>
        <taxon>Parmales</taxon>
        <taxon>Triparmaceae</taxon>
        <taxon>Triparma</taxon>
    </lineage>
</organism>
<protein>
    <submittedName>
        <fullName evidence="5">Uncharacterized protein</fullName>
    </submittedName>
</protein>
<keyword evidence="2" id="KW-0732">Signal</keyword>
<dbReference type="InterPro" id="IPR050541">
    <property type="entry name" value="LRR_TM_domain-containing"/>
</dbReference>
<dbReference type="GO" id="GO:0005886">
    <property type="term" value="C:plasma membrane"/>
    <property type="evidence" value="ECO:0007669"/>
    <property type="project" value="TreeGrafter"/>
</dbReference>
<keyword evidence="1" id="KW-0433">Leucine-rich repeat</keyword>
<dbReference type="PANTHER" id="PTHR24369:SF210">
    <property type="entry name" value="CHAOPTIN-RELATED"/>
    <property type="match status" value="1"/>
</dbReference>
<dbReference type="Proteomes" id="UP001165160">
    <property type="component" value="Unassembled WGS sequence"/>
</dbReference>
<dbReference type="InterPro" id="IPR001611">
    <property type="entry name" value="Leu-rich_rpt"/>
</dbReference>
<proteinExistence type="predicted"/>
<dbReference type="AlphaFoldDB" id="A0A9W7EHR2"/>
<keyword evidence="6" id="KW-1185">Reference proteome</keyword>
<evidence type="ECO:0000256" key="1">
    <source>
        <dbReference type="ARBA" id="ARBA00022614"/>
    </source>
</evidence>
<comment type="caution">
    <text evidence="5">The sequence shown here is derived from an EMBL/GenBank/DDBJ whole genome shotgun (WGS) entry which is preliminary data.</text>
</comment>
<feature type="compositionally biased region" description="Acidic residues" evidence="4">
    <location>
        <begin position="345"/>
        <end position="355"/>
    </location>
</feature>
<reference evidence="6" key="1">
    <citation type="journal article" date="2023" name="Commun. Biol.">
        <title>Genome analysis of Parmales, the sister group of diatoms, reveals the evolutionary specialization of diatoms from phago-mixotrophs to photoautotrophs.</title>
        <authorList>
            <person name="Ban H."/>
            <person name="Sato S."/>
            <person name="Yoshikawa S."/>
            <person name="Yamada K."/>
            <person name="Nakamura Y."/>
            <person name="Ichinomiya M."/>
            <person name="Sato N."/>
            <person name="Blanc-Mathieu R."/>
            <person name="Endo H."/>
            <person name="Kuwata A."/>
            <person name="Ogata H."/>
        </authorList>
    </citation>
    <scope>NUCLEOTIDE SEQUENCE [LARGE SCALE GENOMIC DNA]</scope>
    <source>
        <strain evidence="6">NIES 3699</strain>
    </source>
</reference>
<name>A0A9W7EHR2_9STRA</name>
<feature type="compositionally biased region" description="Basic and acidic residues" evidence="4">
    <location>
        <begin position="356"/>
        <end position="368"/>
    </location>
</feature>